<protein>
    <submittedName>
        <fullName evidence="2">Uncharacterized protein</fullName>
    </submittedName>
</protein>
<dbReference type="EMBL" id="JBJKBG010000001">
    <property type="protein sequence ID" value="KAL3754835.1"/>
    <property type="molecule type" value="Genomic_DNA"/>
</dbReference>
<reference evidence="2 3" key="1">
    <citation type="submission" date="2024-11" db="EMBL/GenBank/DDBJ databases">
        <title>Chromosome-level genome assembly of Eucalyptus globulus Labill. provides insights into its genome evolution.</title>
        <authorList>
            <person name="Li X."/>
        </authorList>
    </citation>
    <scope>NUCLEOTIDE SEQUENCE [LARGE SCALE GENOMIC DNA]</scope>
    <source>
        <strain evidence="2">CL2024</strain>
        <tissue evidence="2">Fresh tender leaves</tissue>
    </source>
</reference>
<dbReference type="Proteomes" id="UP001634007">
    <property type="component" value="Unassembled WGS sequence"/>
</dbReference>
<dbReference type="AlphaFoldDB" id="A0ABD3LST9"/>
<dbReference type="PANTHER" id="PTHR48316:SF1">
    <property type="match status" value="1"/>
</dbReference>
<gene>
    <name evidence="2" type="ORF">ACJRO7_002001</name>
</gene>
<dbReference type="PANTHER" id="PTHR48316">
    <property type="match status" value="1"/>
</dbReference>
<comment type="caution">
    <text evidence="2">The sequence shown here is derived from an EMBL/GenBank/DDBJ whole genome shotgun (WGS) entry which is preliminary data.</text>
</comment>
<sequence length="127" mass="14328">MSKIMKQSKSDHQSSSNTLKVRGMLLPRNLQQLESKQGQSRQIQSVISGTDIHRCRLKCDNVADDGSNAEKKPEDEKENSDSTLRGASLLTAIRKRALEEGMEIGKEEKSLMLNIFQSSLPKRWIND</sequence>
<evidence type="ECO:0000313" key="3">
    <source>
        <dbReference type="Proteomes" id="UP001634007"/>
    </source>
</evidence>
<feature type="region of interest" description="Disordered" evidence="1">
    <location>
        <begin position="1"/>
        <end position="24"/>
    </location>
</feature>
<keyword evidence="3" id="KW-1185">Reference proteome</keyword>
<proteinExistence type="predicted"/>
<accession>A0ABD3LST9</accession>
<organism evidence="2 3">
    <name type="scientific">Eucalyptus globulus</name>
    <name type="common">Tasmanian blue gum</name>
    <dbReference type="NCBI Taxonomy" id="34317"/>
    <lineage>
        <taxon>Eukaryota</taxon>
        <taxon>Viridiplantae</taxon>
        <taxon>Streptophyta</taxon>
        <taxon>Embryophyta</taxon>
        <taxon>Tracheophyta</taxon>
        <taxon>Spermatophyta</taxon>
        <taxon>Magnoliopsida</taxon>
        <taxon>eudicotyledons</taxon>
        <taxon>Gunneridae</taxon>
        <taxon>Pentapetalae</taxon>
        <taxon>rosids</taxon>
        <taxon>malvids</taxon>
        <taxon>Myrtales</taxon>
        <taxon>Myrtaceae</taxon>
        <taxon>Myrtoideae</taxon>
        <taxon>Eucalypteae</taxon>
        <taxon>Eucalyptus</taxon>
    </lineage>
</organism>
<evidence type="ECO:0000313" key="2">
    <source>
        <dbReference type="EMBL" id="KAL3754835.1"/>
    </source>
</evidence>
<evidence type="ECO:0000256" key="1">
    <source>
        <dbReference type="SAM" id="MobiDB-lite"/>
    </source>
</evidence>
<name>A0ABD3LST9_EUCGL</name>
<feature type="region of interest" description="Disordered" evidence="1">
    <location>
        <begin position="61"/>
        <end position="84"/>
    </location>
</feature>